<dbReference type="InterPro" id="IPR013655">
    <property type="entry name" value="PAS_fold_3"/>
</dbReference>
<keyword evidence="4" id="KW-0808">Transferase</keyword>
<dbReference type="CDD" id="cd00156">
    <property type="entry name" value="REC"/>
    <property type="match status" value="1"/>
</dbReference>
<dbReference type="InterPro" id="IPR001610">
    <property type="entry name" value="PAC"/>
</dbReference>
<dbReference type="Gene3D" id="1.10.287.130">
    <property type="match status" value="1"/>
</dbReference>
<keyword evidence="16" id="KW-1185">Reference proteome</keyword>
<dbReference type="PRINTS" id="PR00344">
    <property type="entry name" value="BCTRLSENSOR"/>
</dbReference>
<dbReference type="SMART" id="SM00387">
    <property type="entry name" value="HATPase_c"/>
    <property type="match status" value="1"/>
</dbReference>
<evidence type="ECO:0000259" key="14">
    <source>
        <dbReference type="PROSITE" id="PS50113"/>
    </source>
</evidence>
<evidence type="ECO:0000256" key="5">
    <source>
        <dbReference type="ARBA" id="ARBA00022741"/>
    </source>
</evidence>
<dbReference type="SUPFAM" id="SSF55874">
    <property type="entry name" value="ATPase domain of HSP90 chaperone/DNA topoisomerase II/histidine kinase"/>
    <property type="match status" value="1"/>
</dbReference>
<dbReference type="CDD" id="cd00130">
    <property type="entry name" value="PAS"/>
    <property type="match status" value="1"/>
</dbReference>
<evidence type="ECO:0000256" key="10">
    <source>
        <dbReference type="SAM" id="MobiDB-lite"/>
    </source>
</evidence>
<feature type="domain" description="PAS" evidence="13">
    <location>
        <begin position="184"/>
        <end position="259"/>
    </location>
</feature>
<dbReference type="PROSITE" id="PS50110">
    <property type="entry name" value="RESPONSE_REGULATORY"/>
    <property type="match status" value="2"/>
</dbReference>
<dbReference type="InterPro" id="IPR000014">
    <property type="entry name" value="PAS"/>
</dbReference>
<dbReference type="InterPro" id="IPR004358">
    <property type="entry name" value="Sig_transdc_His_kin-like_C"/>
</dbReference>
<keyword evidence="6" id="KW-0418">Kinase</keyword>
<dbReference type="InterPro" id="IPR035965">
    <property type="entry name" value="PAS-like_dom_sf"/>
</dbReference>
<dbReference type="Pfam" id="PF00072">
    <property type="entry name" value="Response_reg"/>
    <property type="match status" value="2"/>
</dbReference>
<comment type="caution">
    <text evidence="15">The sequence shown here is derived from an EMBL/GenBank/DDBJ whole genome shotgun (WGS) entry which is preliminary data.</text>
</comment>
<keyword evidence="5" id="KW-0547">Nucleotide-binding</keyword>
<feature type="region of interest" description="Disordered" evidence="10">
    <location>
        <begin position="1"/>
        <end position="24"/>
    </location>
</feature>
<keyword evidence="3 9" id="KW-0597">Phosphoprotein</keyword>
<reference evidence="16" key="1">
    <citation type="journal article" date="2019" name="Int. J. Syst. Evol. Microbiol.">
        <title>The Global Catalogue of Microorganisms (GCM) 10K type strain sequencing project: providing services to taxonomists for standard genome sequencing and annotation.</title>
        <authorList>
            <consortium name="The Broad Institute Genomics Platform"/>
            <consortium name="The Broad Institute Genome Sequencing Center for Infectious Disease"/>
            <person name="Wu L."/>
            <person name="Ma J."/>
        </authorList>
    </citation>
    <scope>NUCLEOTIDE SEQUENCE [LARGE SCALE GENOMIC DNA]</scope>
    <source>
        <strain evidence="16">JCM 17130</strain>
    </source>
</reference>
<gene>
    <name evidence="15" type="ORF">ACFPME_13120</name>
</gene>
<feature type="domain" description="Response regulatory" evidence="12">
    <location>
        <begin position="570"/>
        <end position="684"/>
    </location>
</feature>
<dbReference type="InterPro" id="IPR001789">
    <property type="entry name" value="Sig_transdc_resp-reg_receiver"/>
</dbReference>
<name>A0ABW0JNP1_9GAMM</name>
<dbReference type="InterPro" id="IPR005467">
    <property type="entry name" value="His_kinase_dom"/>
</dbReference>
<dbReference type="Gene3D" id="3.30.450.20">
    <property type="entry name" value="PAS domain"/>
    <property type="match status" value="1"/>
</dbReference>
<evidence type="ECO:0000256" key="4">
    <source>
        <dbReference type="ARBA" id="ARBA00022679"/>
    </source>
</evidence>
<dbReference type="InterPro" id="IPR003594">
    <property type="entry name" value="HATPase_dom"/>
</dbReference>
<evidence type="ECO:0000313" key="16">
    <source>
        <dbReference type="Proteomes" id="UP001596013"/>
    </source>
</evidence>
<dbReference type="PROSITE" id="PS50113">
    <property type="entry name" value="PAC"/>
    <property type="match status" value="1"/>
</dbReference>
<protein>
    <recommendedName>
        <fullName evidence="2">histidine kinase</fullName>
        <ecNumber evidence="2">2.7.13.3</ecNumber>
    </recommendedName>
</protein>
<dbReference type="Gene3D" id="3.30.565.10">
    <property type="entry name" value="Histidine kinase-like ATPase, C-terminal domain"/>
    <property type="match status" value="1"/>
</dbReference>
<dbReference type="SUPFAM" id="SSF52172">
    <property type="entry name" value="CheY-like"/>
    <property type="match status" value="2"/>
</dbReference>
<feature type="modified residue" description="4-aspartylphosphate" evidence="9">
    <location>
        <position position="76"/>
    </location>
</feature>
<keyword evidence="7" id="KW-0067">ATP-binding</keyword>
<dbReference type="EC" id="2.7.13.3" evidence="2"/>
<evidence type="ECO:0000256" key="8">
    <source>
        <dbReference type="ARBA" id="ARBA00023012"/>
    </source>
</evidence>
<dbReference type="Pfam" id="PF02518">
    <property type="entry name" value="HATPase_c"/>
    <property type="match status" value="1"/>
</dbReference>
<sequence length="700" mass="76962">MYPEMRSTSSHAAHGDHHAPTDTPERARILVVDDDERNLLAIQTVLDDIGDVVLARTGEDALRHLLLGEFAVILLDVYMPGMDGYETARIIRGREQTRRIPIIFLSAINKEHEHLMRGYSMGAVDYVFKPVEPIVLRSKAAVFVDLFQMTREVQRKARQEQQLLDANLRANAELLFAEQELRRSERRQAAIIESLPIILYLEDPHSSPRVPKFITGNFRLLTGFDFKEILATPTLWRDRLHPDDRERAIAVFESGGEGRGYSVEYRWLCADGTYKHFLDQAVLLRDDAGGATEYAGTLLDVTERKELESQLLHVRKMDAIGQLSGGIAHDFNNLLAAVLSGLELLQRRARLAPEHRPILDMTRHAAQQGSEVVSRLLAFARKQNLEPTCIDLHALSSAVNQLLAHTLGGMVVLEWELPDDLWRPYADEAQLELTLMNLAINARDAMPAGGTIRISGHNVTVKGEDDTDLAAGQYVVVSVADTGNGIPAELLDRVAEPFFTTKAVGKGTGLGLSMVYGFAQQSGGTLRIQSELGSGTCMTIWLPRARAKSALAGRVVPAESVEEAAPRARHILLVDDHEGVRTATAALLSDLGHHVTTAIDGAQAVELQQQDLARIDLIVSDYAMPLVSGVEVIRRLRVDNPRLPAIIITGYAATDVLHGAPEGVIIVTKPFTPARLQEAIGAAERWFGNAGHPKQVLGAS</sequence>
<dbReference type="InterPro" id="IPR000700">
    <property type="entry name" value="PAS-assoc_C"/>
</dbReference>
<evidence type="ECO:0000256" key="7">
    <source>
        <dbReference type="ARBA" id="ARBA00022840"/>
    </source>
</evidence>
<dbReference type="Gene3D" id="3.40.50.2300">
    <property type="match status" value="2"/>
</dbReference>
<evidence type="ECO:0000259" key="12">
    <source>
        <dbReference type="PROSITE" id="PS50110"/>
    </source>
</evidence>
<feature type="modified residue" description="4-aspartylphosphate" evidence="9">
    <location>
        <position position="621"/>
    </location>
</feature>
<dbReference type="PANTHER" id="PTHR43065">
    <property type="entry name" value="SENSOR HISTIDINE KINASE"/>
    <property type="match status" value="1"/>
</dbReference>
<feature type="domain" description="Response regulatory" evidence="12">
    <location>
        <begin position="28"/>
        <end position="144"/>
    </location>
</feature>
<keyword evidence="8" id="KW-0902">Two-component regulatory system</keyword>
<evidence type="ECO:0000259" key="11">
    <source>
        <dbReference type="PROSITE" id="PS50109"/>
    </source>
</evidence>
<evidence type="ECO:0000256" key="9">
    <source>
        <dbReference type="PROSITE-ProRule" id="PRU00169"/>
    </source>
</evidence>
<dbReference type="PROSITE" id="PS50109">
    <property type="entry name" value="HIS_KIN"/>
    <property type="match status" value="1"/>
</dbReference>
<feature type="domain" description="PAC" evidence="14">
    <location>
        <begin position="261"/>
        <end position="313"/>
    </location>
</feature>
<dbReference type="RefSeq" id="WP_377306014.1">
    <property type="nucleotide sequence ID" value="NZ_JBHSMK010000009.1"/>
</dbReference>
<proteinExistence type="predicted"/>
<dbReference type="InterPro" id="IPR036890">
    <property type="entry name" value="HATPase_C_sf"/>
</dbReference>
<dbReference type="InterPro" id="IPR003661">
    <property type="entry name" value="HisK_dim/P_dom"/>
</dbReference>
<dbReference type="SMART" id="SM00448">
    <property type="entry name" value="REC"/>
    <property type="match status" value="2"/>
</dbReference>
<accession>A0ABW0JNP1</accession>
<dbReference type="PROSITE" id="PS50112">
    <property type="entry name" value="PAS"/>
    <property type="match status" value="1"/>
</dbReference>
<dbReference type="SMART" id="SM00086">
    <property type="entry name" value="PAC"/>
    <property type="match status" value="1"/>
</dbReference>
<evidence type="ECO:0000259" key="13">
    <source>
        <dbReference type="PROSITE" id="PS50112"/>
    </source>
</evidence>
<evidence type="ECO:0000256" key="1">
    <source>
        <dbReference type="ARBA" id="ARBA00000085"/>
    </source>
</evidence>
<dbReference type="Pfam" id="PF00512">
    <property type="entry name" value="HisKA"/>
    <property type="match status" value="1"/>
</dbReference>
<dbReference type="EMBL" id="JBHSMK010000009">
    <property type="protein sequence ID" value="MFC5437499.1"/>
    <property type="molecule type" value="Genomic_DNA"/>
</dbReference>
<evidence type="ECO:0000256" key="2">
    <source>
        <dbReference type="ARBA" id="ARBA00012438"/>
    </source>
</evidence>
<dbReference type="InterPro" id="IPR036097">
    <property type="entry name" value="HisK_dim/P_sf"/>
</dbReference>
<evidence type="ECO:0000256" key="6">
    <source>
        <dbReference type="ARBA" id="ARBA00022777"/>
    </source>
</evidence>
<dbReference type="NCBIfam" id="TIGR00229">
    <property type="entry name" value="sensory_box"/>
    <property type="match status" value="1"/>
</dbReference>
<evidence type="ECO:0000256" key="3">
    <source>
        <dbReference type="ARBA" id="ARBA00022553"/>
    </source>
</evidence>
<dbReference type="PANTHER" id="PTHR43065:SF46">
    <property type="entry name" value="C4-DICARBOXYLATE TRANSPORT SENSOR PROTEIN DCTB"/>
    <property type="match status" value="1"/>
</dbReference>
<evidence type="ECO:0000313" key="15">
    <source>
        <dbReference type="EMBL" id="MFC5437499.1"/>
    </source>
</evidence>
<feature type="compositionally biased region" description="Basic and acidic residues" evidence="10">
    <location>
        <begin position="13"/>
        <end position="24"/>
    </location>
</feature>
<dbReference type="CDD" id="cd00082">
    <property type="entry name" value="HisKA"/>
    <property type="match status" value="1"/>
</dbReference>
<dbReference type="Pfam" id="PF08447">
    <property type="entry name" value="PAS_3"/>
    <property type="match status" value="1"/>
</dbReference>
<dbReference type="SMART" id="SM00388">
    <property type="entry name" value="HisKA"/>
    <property type="match status" value="1"/>
</dbReference>
<dbReference type="SUPFAM" id="SSF47384">
    <property type="entry name" value="Homodimeric domain of signal transducing histidine kinase"/>
    <property type="match status" value="1"/>
</dbReference>
<comment type="catalytic activity">
    <reaction evidence="1">
        <text>ATP + protein L-histidine = ADP + protein N-phospho-L-histidine.</text>
        <dbReference type="EC" id="2.7.13.3"/>
    </reaction>
</comment>
<organism evidence="15 16">
    <name type="scientific">Rhodanobacter umsongensis</name>
    <dbReference type="NCBI Taxonomy" id="633153"/>
    <lineage>
        <taxon>Bacteria</taxon>
        <taxon>Pseudomonadati</taxon>
        <taxon>Pseudomonadota</taxon>
        <taxon>Gammaproteobacteria</taxon>
        <taxon>Lysobacterales</taxon>
        <taxon>Rhodanobacteraceae</taxon>
        <taxon>Rhodanobacter</taxon>
    </lineage>
</organism>
<feature type="compositionally biased region" description="Polar residues" evidence="10">
    <location>
        <begin position="1"/>
        <end position="11"/>
    </location>
</feature>
<dbReference type="InterPro" id="IPR011006">
    <property type="entry name" value="CheY-like_superfamily"/>
</dbReference>
<dbReference type="SUPFAM" id="SSF55785">
    <property type="entry name" value="PYP-like sensor domain (PAS domain)"/>
    <property type="match status" value="1"/>
</dbReference>
<feature type="domain" description="Histidine kinase" evidence="11">
    <location>
        <begin position="326"/>
        <end position="546"/>
    </location>
</feature>
<dbReference type="Proteomes" id="UP001596013">
    <property type="component" value="Unassembled WGS sequence"/>
</dbReference>